<comment type="caution">
    <text evidence="3">The sequence shown here is derived from an EMBL/GenBank/DDBJ whole genome shotgun (WGS) entry which is preliminary data.</text>
</comment>
<evidence type="ECO:0000313" key="4">
    <source>
        <dbReference type="Proteomes" id="UP001303889"/>
    </source>
</evidence>
<dbReference type="Proteomes" id="UP001303889">
    <property type="component" value="Unassembled WGS sequence"/>
</dbReference>
<comment type="similarity">
    <text evidence="1">Belongs to the methyltransferase superfamily. LaeA methyltransferase family.</text>
</comment>
<dbReference type="AlphaFoldDB" id="A0AAN6RWM6"/>
<protein>
    <submittedName>
        <fullName evidence="3">S-adenosyl-L-methionine-dependent methyltransferase</fullName>
    </submittedName>
</protein>
<dbReference type="GO" id="GO:0008168">
    <property type="term" value="F:methyltransferase activity"/>
    <property type="evidence" value="ECO:0007669"/>
    <property type="project" value="UniProtKB-KW"/>
</dbReference>
<evidence type="ECO:0000313" key="3">
    <source>
        <dbReference type="EMBL" id="KAK3905705.1"/>
    </source>
</evidence>
<keyword evidence="3" id="KW-0489">Methyltransferase</keyword>
<keyword evidence="3" id="KW-0808">Transferase</keyword>
<proteinExistence type="inferred from homology"/>
<dbReference type="PANTHER" id="PTHR43591:SF24">
    <property type="entry name" value="2-METHOXY-6-POLYPRENYL-1,4-BENZOQUINOL METHYLASE, MITOCHONDRIAL"/>
    <property type="match status" value="1"/>
</dbReference>
<evidence type="ECO:0000256" key="1">
    <source>
        <dbReference type="ARBA" id="ARBA00038158"/>
    </source>
</evidence>
<reference evidence="3" key="1">
    <citation type="journal article" date="2023" name="Mol. Phylogenet. Evol.">
        <title>Genome-scale phylogeny and comparative genomics of the fungal order Sordariales.</title>
        <authorList>
            <person name="Hensen N."/>
            <person name="Bonometti L."/>
            <person name="Westerberg I."/>
            <person name="Brannstrom I.O."/>
            <person name="Guillou S."/>
            <person name="Cros-Aarteil S."/>
            <person name="Calhoun S."/>
            <person name="Haridas S."/>
            <person name="Kuo A."/>
            <person name="Mondo S."/>
            <person name="Pangilinan J."/>
            <person name="Riley R."/>
            <person name="LaButti K."/>
            <person name="Andreopoulos B."/>
            <person name="Lipzen A."/>
            <person name="Chen C."/>
            <person name="Yan M."/>
            <person name="Daum C."/>
            <person name="Ng V."/>
            <person name="Clum A."/>
            <person name="Steindorff A."/>
            <person name="Ohm R.A."/>
            <person name="Martin F."/>
            <person name="Silar P."/>
            <person name="Natvig D.O."/>
            <person name="Lalanne C."/>
            <person name="Gautier V."/>
            <person name="Ament-Velasquez S.L."/>
            <person name="Kruys A."/>
            <person name="Hutchinson M.I."/>
            <person name="Powell A.J."/>
            <person name="Barry K."/>
            <person name="Miller A.N."/>
            <person name="Grigoriev I.V."/>
            <person name="Debuchy R."/>
            <person name="Gladieux P."/>
            <person name="Hiltunen Thoren M."/>
            <person name="Johannesson H."/>
        </authorList>
    </citation>
    <scope>NUCLEOTIDE SEQUENCE</scope>
    <source>
        <strain evidence="3">CBS 103.79</strain>
    </source>
</reference>
<organism evidence="3 4">
    <name type="scientific">Staphylotrichum tortipilum</name>
    <dbReference type="NCBI Taxonomy" id="2831512"/>
    <lineage>
        <taxon>Eukaryota</taxon>
        <taxon>Fungi</taxon>
        <taxon>Dikarya</taxon>
        <taxon>Ascomycota</taxon>
        <taxon>Pezizomycotina</taxon>
        <taxon>Sordariomycetes</taxon>
        <taxon>Sordariomycetidae</taxon>
        <taxon>Sordariales</taxon>
        <taxon>Chaetomiaceae</taxon>
        <taxon>Staphylotrichum</taxon>
    </lineage>
</organism>
<feature type="compositionally biased region" description="Basic residues" evidence="2">
    <location>
        <begin position="316"/>
        <end position="334"/>
    </location>
</feature>
<name>A0AAN6RWM6_9PEZI</name>
<dbReference type="CDD" id="cd02440">
    <property type="entry name" value="AdoMet_MTases"/>
    <property type="match status" value="1"/>
</dbReference>
<feature type="region of interest" description="Disordered" evidence="2">
    <location>
        <begin position="298"/>
        <end position="334"/>
    </location>
</feature>
<reference evidence="3" key="2">
    <citation type="submission" date="2023-05" db="EMBL/GenBank/DDBJ databases">
        <authorList>
            <consortium name="Lawrence Berkeley National Laboratory"/>
            <person name="Steindorff A."/>
            <person name="Hensen N."/>
            <person name="Bonometti L."/>
            <person name="Westerberg I."/>
            <person name="Brannstrom I.O."/>
            <person name="Guillou S."/>
            <person name="Cros-Aarteil S."/>
            <person name="Calhoun S."/>
            <person name="Haridas S."/>
            <person name="Kuo A."/>
            <person name="Mondo S."/>
            <person name="Pangilinan J."/>
            <person name="Riley R."/>
            <person name="Labutti K."/>
            <person name="Andreopoulos B."/>
            <person name="Lipzen A."/>
            <person name="Chen C."/>
            <person name="Yanf M."/>
            <person name="Daum C."/>
            <person name="Ng V."/>
            <person name="Clum A."/>
            <person name="Ohm R."/>
            <person name="Martin F."/>
            <person name="Silar P."/>
            <person name="Natvig D."/>
            <person name="Lalanne C."/>
            <person name="Gautier V."/>
            <person name="Ament-Velasquez S.L."/>
            <person name="Kruys A."/>
            <person name="Hutchinson M.I."/>
            <person name="Powell A.J."/>
            <person name="Barry K."/>
            <person name="Miller A.N."/>
            <person name="Grigoriev I.V."/>
            <person name="Debuchy R."/>
            <person name="Gladieux P."/>
            <person name="Thoren M.H."/>
            <person name="Johannesson H."/>
        </authorList>
    </citation>
    <scope>NUCLEOTIDE SEQUENCE</scope>
    <source>
        <strain evidence="3">CBS 103.79</strain>
    </source>
</reference>
<sequence>MNEGDSQTVPLDETYREVVLYSNREFQRYALDHGVYFAPVDDDEIDLLQDIHHIFNMLFDNRLIFPSIPRLRRVLDCGYGSGAWAIDVAVQNPECEVIGIDVYPYPLPADLPANLDFQVDDLNSPSTFPSNYFDLVHSRMMAGGIHANNWMNYLGDILRILRPGGWCQMVEISFSAQSDSGRLTDDHALRVWSQSYMQSVQPAKDPSAPQHLRDWMAQAGFVDIETNMLQLPLSGWPEDARQQAIGTANQATAHRLMSSLAVLPFSQALGMTNAEIQLLIARARNEADNPMYVCIGRKSVSGGGRGSHRHSDSRGHHSSKSTKHGDSRKRARHA</sequence>
<dbReference type="Pfam" id="PF13489">
    <property type="entry name" value="Methyltransf_23"/>
    <property type="match status" value="1"/>
</dbReference>
<accession>A0AAN6RWM6</accession>
<dbReference type="SUPFAM" id="SSF53335">
    <property type="entry name" value="S-adenosyl-L-methionine-dependent methyltransferases"/>
    <property type="match status" value="1"/>
</dbReference>
<dbReference type="GO" id="GO:0032259">
    <property type="term" value="P:methylation"/>
    <property type="evidence" value="ECO:0007669"/>
    <property type="project" value="UniProtKB-KW"/>
</dbReference>
<gene>
    <name evidence="3" type="ORF">C8A05DRAFT_41382</name>
</gene>
<dbReference type="PANTHER" id="PTHR43591">
    <property type="entry name" value="METHYLTRANSFERASE"/>
    <property type="match status" value="1"/>
</dbReference>
<dbReference type="EMBL" id="MU855349">
    <property type="protein sequence ID" value="KAK3905705.1"/>
    <property type="molecule type" value="Genomic_DNA"/>
</dbReference>
<evidence type="ECO:0000256" key="2">
    <source>
        <dbReference type="SAM" id="MobiDB-lite"/>
    </source>
</evidence>
<dbReference type="Gene3D" id="3.40.50.150">
    <property type="entry name" value="Vaccinia Virus protein VP39"/>
    <property type="match status" value="1"/>
</dbReference>
<dbReference type="InterPro" id="IPR029063">
    <property type="entry name" value="SAM-dependent_MTases_sf"/>
</dbReference>
<keyword evidence="4" id="KW-1185">Reference proteome</keyword>